<proteinExistence type="predicted"/>
<dbReference type="InterPro" id="IPR009187">
    <property type="entry name" value="Prok_Ku"/>
</dbReference>
<dbReference type="InterPro" id="IPR006164">
    <property type="entry name" value="DNA_bd_Ku70/Ku80"/>
</dbReference>
<accession>M3ETD6</accession>
<dbReference type="RefSeq" id="WP_005482590.1">
    <property type="nucleotide sequence ID" value="NZ_KB405094.1"/>
</dbReference>
<evidence type="ECO:0000256" key="2">
    <source>
        <dbReference type="ARBA" id="ARBA00023172"/>
    </source>
</evidence>
<dbReference type="GeneID" id="96271234"/>
<protein>
    <submittedName>
        <fullName evidence="4">Ku70/Ku80 protein</fullName>
    </submittedName>
</protein>
<organism evidence="4 5">
    <name type="scientific">Streptomyces bottropensis ATCC 25435</name>
    <dbReference type="NCBI Taxonomy" id="1054862"/>
    <lineage>
        <taxon>Bacteria</taxon>
        <taxon>Bacillati</taxon>
        <taxon>Actinomycetota</taxon>
        <taxon>Actinomycetes</taxon>
        <taxon>Kitasatosporales</taxon>
        <taxon>Streptomycetaceae</taxon>
        <taxon>Streptomyces</taxon>
    </lineage>
</organism>
<dbReference type="GO" id="GO:0003690">
    <property type="term" value="F:double-stranded DNA binding"/>
    <property type="evidence" value="ECO:0007669"/>
    <property type="project" value="TreeGrafter"/>
</dbReference>
<dbReference type="GO" id="GO:0006310">
    <property type="term" value="P:DNA recombination"/>
    <property type="evidence" value="ECO:0007669"/>
    <property type="project" value="UniProtKB-KW"/>
</dbReference>
<dbReference type="PANTHER" id="PTHR41251:SF1">
    <property type="entry name" value="NON-HOMOLOGOUS END JOINING PROTEIN KU"/>
    <property type="match status" value="1"/>
</dbReference>
<dbReference type="SMART" id="SM00559">
    <property type="entry name" value="Ku78"/>
    <property type="match status" value="1"/>
</dbReference>
<dbReference type="AlphaFoldDB" id="M3ETD6"/>
<evidence type="ECO:0000256" key="1">
    <source>
        <dbReference type="ARBA" id="ARBA00023125"/>
    </source>
</evidence>
<dbReference type="InterPro" id="IPR016194">
    <property type="entry name" value="SPOC-like_C_dom_sf"/>
</dbReference>
<dbReference type="Gene3D" id="2.40.290.10">
    <property type="match status" value="1"/>
</dbReference>
<evidence type="ECO:0000313" key="4">
    <source>
        <dbReference type="EMBL" id="EMF52388.1"/>
    </source>
</evidence>
<dbReference type="Proteomes" id="UP000030760">
    <property type="component" value="Unassembled WGS sequence"/>
</dbReference>
<gene>
    <name evidence="4" type="ORF">SBD_5464</name>
</gene>
<dbReference type="PANTHER" id="PTHR41251">
    <property type="entry name" value="NON-HOMOLOGOUS END JOINING PROTEIN KU"/>
    <property type="match status" value="1"/>
</dbReference>
<dbReference type="EMBL" id="KB405094">
    <property type="protein sequence ID" value="EMF52388.1"/>
    <property type="molecule type" value="Genomic_DNA"/>
</dbReference>
<dbReference type="SUPFAM" id="SSF100939">
    <property type="entry name" value="SPOC domain-like"/>
    <property type="match status" value="1"/>
</dbReference>
<evidence type="ECO:0000313" key="5">
    <source>
        <dbReference type="Proteomes" id="UP000030760"/>
    </source>
</evidence>
<keyword evidence="1" id="KW-0238">DNA-binding</keyword>
<dbReference type="Pfam" id="PF02735">
    <property type="entry name" value="Ku"/>
    <property type="match status" value="1"/>
</dbReference>
<reference evidence="5" key="1">
    <citation type="journal article" date="2013" name="Genome Announc.">
        <title>Draft Genome Sequence of Streptomyces bottropensis ATCC 25435, a Bottromycin-Producing Actinomycete.</title>
        <authorList>
            <person name="Zhang H."/>
            <person name="Zhou W."/>
            <person name="Zhuang Y."/>
            <person name="Liang X."/>
            <person name="Liu T."/>
        </authorList>
    </citation>
    <scope>NUCLEOTIDE SEQUENCE [LARGE SCALE GENOMIC DNA]</scope>
    <source>
        <strain evidence="5">ATCC 25435</strain>
    </source>
</reference>
<keyword evidence="2" id="KW-0233">DNA recombination</keyword>
<sequence length="279" mass="30106">MPHPVIWHGHIVFGMVTVPVGLISATERGTTPLRLVHTAGGCYGRIRHRKRCDVEDRDVAEHEIGRGYELPGGKVIPVSDADLDHIPLPTAHAIELLGTAPAGSIDPRQIGAASYFLAAATEPTGIRPYVLLVRALAHRSQVAIVKFAVRGDRERLGMLRPLNGALVLNALRWSDEIHSPAGAAPSPAEVEEDELAAAVDLIEARTVDTLDDLPGLTDHYAQALATTVEAKLNARDLSGPSEPVQGPQPVDFMDVLRRSVHDARVRRAEPAKPTRPKET</sequence>
<feature type="domain" description="Ku" evidence="3">
    <location>
        <begin position="56"/>
        <end position="188"/>
    </location>
</feature>
<evidence type="ECO:0000259" key="3">
    <source>
        <dbReference type="SMART" id="SM00559"/>
    </source>
</evidence>
<name>M3ETD6_9ACTN</name>
<dbReference type="GO" id="GO:0006303">
    <property type="term" value="P:double-strand break repair via nonhomologous end joining"/>
    <property type="evidence" value="ECO:0007669"/>
    <property type="project" value="InterPro"/>
</dbReference>